<proteinExistence type="predicted"/>
<name>A0A9Q6S8H0_9BURK</name>
<dbReference type="InterPro" id="IPR019291">
    <property type="entry name" value="Host_attachment_protein"/>
</dbReference>
<dbReference type="Proteomes" id="UP000509548">
    <property type="component" value="Plasmid unnamed"/>
</dbReference>
<dbReference type="Proteomes" id="UP001462961">
    <property type="component" value="Unassembled WGS sequence"/>
</dbReference>
<evidence type="ECO:0000313" key="2">
    <source>
        <dbReference type="EMBL" id="QLB67057.1"/>
    </source>
</evidence>
<geneLocation type="plasmid" evidence="3"/>
<evidence type="ECO:0000313" key="3">
    <source>
        <dbReference type="Proteomes" id="UP000509548"/>
    </source>
</evidence>
<gene>
    <name evidence="2" type="ORF">A9O66_31690</name>
    <name evidence="1" type="ORF">VOI32_18030</name>
</gene>
<keyword evidence="2" id="KW-0614">Plasmid</keyword>
<reference evidence="2" key="2">
    <citation type="submission" date="2016-06" db="EMBL/GenBank/DDBJ databases">
        <authorList>
            <person name="Huang P."/>
            <person name="Jiang X."/>
            <person name="Liu X."/>
        </authorList>
    </citation>
    <scope>NUCLEOTIDE SEQUENCE</scope>
    <source>
        <strain evidence="2">852011</strain>
        <plasmid evidence="2">unnamed</plasmid>
    </source>
</reference>
<protein>
    <submittedName>
        <fullName evidence="1">Host attachment protein</fullName>
    </submittedName>
</protein>
<dbReference type="EMBL" id="JAYLVJ010000020">
    <property type="protein sequence ID" value="MEO1755827.1"/>
    <property type="molecule type" value="Genomic_DNA"/>
</dbReference>
<geneLocation type="plasmid" evidence="2">
    <name>unnamed</name>
</geneLocation>
<keyword evidence="4" id="KW-1185">Reference proteome</keyword>
<dbReference type="RefSeq" id="WP_054930863.1">
    <property type="nucleotide sequence ID" value="NZ_CADFFM010000035.1"/>
</dbReference>
<evidence type="ECO:0000313" key="1">
    <source>
        <dbReference type="EMBL" id="MEO1755827.1"/>
    </source>
</evidence>
<sequence length="132" mass="15137">MSDITWVIVANGERARVFQTQGLALDLQEMEDLVNTAGRGTGLTDKEAEVLDRGEQKEKLEAKFSKRVADYLEQGRLHQKYHRLIIAAEAKFLGMVRADLSEETQRLIFEGVSDDFSELDVVEIQKRLRKER</sequence>
<accession>A0A9Q6S8H0</accession>
<dbReference type="EMBL" id="CP015960">
    <property type="protein sequence ID" value="QLB67057.1"/>
    <property type="molecule type" value="Genomic_DNA"/>
</dbReference>
<dbReference type="Pfam" id="PF10116">
    <property type="entry name" value="Host_attach"/>
    <property type="match status" value="1"/>
</dbReference>
<dbReference type="AlphaFoldDB" id="A0A9Q6S8H0"/>
<reference evidence="2 3" key="1">
    <citation type="journal article" date="2014" name="Genome Announc.">
        <title>Draft Genome Sequence of the Haloacid-Degrading Burkholderia caribensis Strain MBA4.</title>
        <authorList>
            <person name="Pan Y."/>
            <person name="Kong K.F."/>
            <person name="Tsang J.S."/>
        </authorList>
    </citation>
    <scope>NUCLEOTIDE SEQUENCE [LARGE SCALE GENOMIC DNA]</scope>
    <source>
        <strain evidence="2 3">852011</strain>
    </source>
</reference>
<reference evidence="1 4" key="3">
    <citation type="submission" date="2024-01" db="EMBL/GenBank/DDBJ databases">
        <title>The diversity of rhizobia nodulating Mimosa spp. in eleven states of Brazil covering several biomes is determined by host plant, location, and edaphic factors.</title>
        <authorList>
            <person name="Rouws L."/>
            <person name="Barauna A."/>
            <person name="Beukes C."/>
            <person name="De Faria S.M."/>
            <person name="Gross E."/>
            <person name="Dos Reis Junior F.B."/>
            <person name="Simon M."/>
            <person name="Maluk M."/>
            <person name="Odee D.W."/>
            <person name="Kenicer G."/>
            <person name="Young J.P.W."/>
            <person name="Reis V.M."/>
            <person name="Zilli J."/>
            <person name="James E.K."/>
        </authorList>
    </citation>
    <scope>NUCLEOTIDE SEQUENCE [LARGE SCALE GENOMIC DNA]</scope>
    <source>
        <strain evidence="1 4">JHI1651</strain>
    </source>
</reference>
<evidence type="ECO:0000313" key="4">
    <source>
        <dbReference type="Proteomes" id="UP001462961"/>
    </source>
</evidence>
<organism evidence="2 3">
    <name type="scientific">Paraburkholderia caribensis</name>
    <dbReference type="NCBI Taxonomy" id="75105"/>
    <lineage>
        <taxon>Bacteria</taxon>
        <taxon>Pseudomonadati</taxon>
        <taxon>Pseudomonadota</taxon>
        <taxon>Betaproteobacteria</taxon>
        <taxon>Burkholderiales</taxon>
        <taxon>Burkholderiaceae</taxon>
        <taxon>Paraburkholderia</taxon>
    </lineage>
</organism>